<dbReference type="Pfam" id="PF00877">
    <property type="entry name" value="NLPC_P60"/>
    <property type="match status" value="1"/>
</dbReference>
<dbReference type="Proteomes" id="UP000253517">
    <property type="component" value="Unassembled WGS sequence"/>
</dbReference>
<keyword evidence="3" id="KW-0732">Signal</keyword>
<dbReference type="GO" id="GO:0008234">
    <property type="term" value="F:cysteine-type peptidase activity"/>
    <property type="evidence" value="ECO:0007669"/>
    <property type="project" value="UniProtKB-KW"/>
</dbReference>
<keyword evidence="5" id="KW-0788">Thiol protease</keyword>
<feature type="domain" description="NlpC/P60" evidence="6">
    <location>
        <begin position="71"/>
        <end position="194"/>
    </location>
</feature>
<accession>A0A369A8R2</accession>
<dbReference type="RefSeq" id="WP_051889180.1">
    <property type="nucleotide sequence ID" value="NZ_BHZF01000001.1"/>
</dbReference>
<dbReference type="PANTHER" id="PTHR47360:SF1">
    <property type="entry name" value="ENDOPEPTIDASE NLPC-RELATED"/>
    <property type="match status" value="1"/>
</dbReference>
<comment type="caution">
    <text evidence="7">The sequence shown here is derived from an EMBL/GenBank/DDBJ whole genome shotgun (WGS) entry which is preliminary data.</text>
</comment>
<keyword evidence="7" id="KW-0449">Lipoprotein</keyword>
<dbReference type="InterPro" id="IPR000064">
    <property type="entry name" value="NLP_P60_dom"/>
</dbReference>
<dbReference type="InterPro" id="IPR052062">
    <property type="entry name" value="Murein_DD/LD_carboxypeptidase"/>
</dbReference>
<dbReference type="InterPro" id="IPR038765">
    <property type="entry name" value="Papain-like_cys_pep_sf"/>
</dbReference>
<dbReference type="GO" id="GO:0006508">
    <property type="term" value="P:proteolysis"/>
    <property type="evidence" value="ECO:0007669"/>
    <property type="project" value="UniProtKB-KW"/>
</dbReference>
<name>A0A369A8R2_9FLAO</name>
<dbReference type="Gene3D" id="3.90.1720.10">
    <property type="entry name" value="endopeptidase domain like (from Nostoc punctiforme)"/>
    <property type="match status" value="1"/>
</dbReference>
<sequence>MRSSKALISFLVLIAISCTSTKHFSNREDSLNFDWSEKPVGSIAHKNPTEKLVDDLEPAPLKIEYKNLSANYVTDLISEFTLKWEGTPHKIGGMSKNGIDCSGFTVVMFQELFGHRFTGRRSSDIFMEVIPVKRSELRPGDLVFFKIYGRRIDHVGVYIGNGFFSHASVQKGVIFSSLSEPYYDKRFFMGGRVSEDILANKNVSE</sequence>
<proteinExistence type="inferred from homology"/>
<evidence type="ECO:0000256" key="3">
    <source>
        <dbReference type="ARBA" id="ARBA00022729"/>
    </source>
</evidence>
<dbReference type="PANTHER" id="PTHR47360">
    <property type="entry name" value="MUREIN DD-ENDOPEPTIDASE MEPS/MUREIN LD-CARBOXYPEPTIDASE"/>
    <property type="match status" value="1"/>
</dbReference>
<keyword evidence="4" id="KW-0378">Hydrolase</keyword>
<evidence type="ECO:0000256" key="5">
    <source>
        <dbReference type="ARBA" id="ARBA00022807"/>
    </source>
</evidence>
<dbReference type="AlphaFoldDB" id="A0A369A8R2"/>
<evidence type="ECO:0000313" key="7">
    <source>
        <dbReference type="EMBL" id="RCX05752.1"/>
    </source>
</evidence>
<dbReference type="PROSITE" id="PS51257">
    <property type="entry name" value="PROKAR_LIPOPROTEIN"/>
    <property type="match status" value="1"/>
</dbReference>
<evidence type="ECO:0000256" key="2">
    <source>
        <dbReference type="ARBA" id="ARBA00022670"/>
    </source>
</evidence>
<dbReference type="SUPFAM" id="SSF54001">
    <property type="entry name" value="Cysteine proteinases"/>
    <property type="match status" value="1"/>
</dbReference>
<organism evidence="7 8">
    <name type="scientific">Schleiferia thermophila</name>
    <dbReference type="NCBI Taxonomy" id="884107"/>
    <lineage>
        <taxon>Bacteria</taxon>
        <taxon>Pseudomonadati</taxon>
        <taxon>Bacteroidota</taxon>
        <taxon>Flavobacteriia</taxon>
        <taxon>Flavobacteriales</taxon>
        <taxon>Schleiferiaceae</taxon>
        <taxon>Schleiferia</taxon>
    </lineage>
</organism>
<reference evidence="7 8" key="1">
    <citation type="submission" date="2018-07" db="EMBL/GenBank/DDBJ databases">
        <title>Genomic Encyclopedia of Type Strains, Phase IV (KMG-IV): sequencing the most valuable type-strain genomes for metagenomic binning, comparative biology and taxonomic classification.</title>
        <authorList>
            <person name="Goeker M."/>
        </authorList>
    </citation>
    <scope>NUCLEOTIDE SEQUENCE [LARGE SCALE GENOMIC DNA]</scope>
    <source>
        <strain evidence="7 8">DSM 21410</strain>
    </source>
</reference>
<evidence type="ECO:0000256" key="1">
    <source>
        <dbReference type="ARBA" id="ARBA00007074"/>
    </source>
</evidence>
<keyword evidence="8" id="KW-1185">Reference proteome</keyword>
<evidence type="ECO:0000256" key="4">
    <source>
        <dbReference type="ARBA" id="ARBA00022801"/>
    </source>
</evidence>
<comment type="similarity">
    <text evidence="1">Belongs to the peptidase C40 family.</text>
</comment>
<gene>
    <name evidence="7" type="ORF">DES35_1011041</name>
</gene>
<evidence type="ECO:0000313" key="8">
    <source>
        <dbReference type="Proteomes" id="UP000253517"/>
    </source>
</evidence>
<dbReference type="EMBL" id="QPJS01000001">
    <property type="protein sequence ID" value="RCX05752.1"/>
    <property type="molecule type" value="Genomic_DNA"/>
</dbReference>
<keyword evidence="2" id="KW-0645">Protease</keyword>
<evidence type="ECO:0000259" key="6">
    <source>
        <dbReference type="PROSITE" id="PS51935"/>
    </source>
</evidence>
<dbReference type="PROSITE" id="PS51935">
    <property type="entry name" value="NLPC_P60"/>
    <property type="match status" value="1"/>
</dbReference>
<protein>
    <submittedName>
        <fullName evidence="7">Lipoprotein Spr</fullName>
    </submittedName>
</protein>